<evidence type="ECO:0000256" key="4">
    <source>
        <dbReference type="PIRSR" id="PIRSR601461-2"/>
    </source>
</evidence>
<dbReference type="PANTHER" id="PTHR47966:SF13">
    <property type="entry name" value="CHYMOSIN"/>
    <property type="match status" value="1"/>
</dbReference>
<keyword evidence="5" id="KW-0645">Protease</keyword>
<organism evidence="7">
    <name type="scientific">Ailuropoda melanoleuca</name>
    <name type="common">Giant panda</name>
    <dbReference type="NCBI Taxonomy" id="9646"/>
    <lineage>
        <taxon>Eukaryota</taxon>
        <taxon>Metazoa</taxon>
        <taxon>Chordata</taxon>
        <taxon>Craniata</taxon>
        <taxon>Vertebrata</taxon>
        <taxon>Euteleostomi</taxon>
        <taxon>Mammalia</taxon>
        <taxon>Eutheria</taxon>
        <taxon>Laurasiatheria</taxon>
        <taxon>Carnivora</taxon>
        <taxon>Caniformia</taxon>
        <taxon>Ursidae</taxon>
        <taxon>Ailuropoda</taxon>
    </lineage>
</organism>
<evidence type="ECO:0000256" key="2">
    <source>
        <dbReference type="ARBA" id="ARBA00023157"/>
    </source>
</evidence>
<dbReference type="AlphaFoldDB" id="D2HZL9"/>
<feature type="non-terminal residue" evidence="7">
    <location>
        <position position="317"/>
    </location>
</feature>
<name>D2HZL9_AILME</name>
<dbReference type="SUPFAM" id="SSF50630">
    <property type="entry name" value="Acid proteases"/>
    <property type="match status" value="1"/>
</dbReference>
<keyword evidence="5" id="KW-0378">Hydrolase</keyword>
<feature type="domain" description="Peptidase A1" evidence="6">
    <location>
        <begin position="2"/>
        <end position="314"/>
    </location>
</feature>
<dbReference type="PROSITE" id="PS00141">
    <property type="entry name" value="ASP_PROTEASE"/>
    <property type="match status" value="2"/>
</dbReference>
<feature type="disulfide bond" evidence="4">
    <location>
        <begin position="33"/>
        <end position="38"/>
    </location>
</feature>
<sequence length="317" mass="34681">QYFGKISIGTPPQEFTVVFDTGSSDLWVPSVYCKSYACQSHHRFDPAKSSTFQNLNKPLSIQYGTGSMQGFLGLDTVTVNTWLLLQVSTIVDSHQTVGLSTQEPGNVFTYSEFDGILGLAYPSLASEYSVPVFDNMMQTHLVARDLFSVYLARNGQGSMLTLGAIDPSYYTGSLHWVPVTVREYWQFTVDRVTVNGVVVACDGGCQAILDTGTSMLVGPSSDILNIQTAIGAKEDQYGVFDINCGSLSSMPDVVFEIHGRKYPLPPSAYTSTDTGFCSSGFQGEGDSQLWILGDVFIREYYSVFDRVNNRLGLAKAI</sequence>
<dbReference type="InterPro" id="IPR001461">
    <property type="entry name" value="Aspartic_peptidase_A1"/>
</dbReference>
<dbReference type="MEROPS" id="A01.006"/>
<comment type="similarity">
    <text evidence="1 5">Belongs to the peptidase A1 family.</text>
</comment>
<evidence type="ECO:0000313" key="7">
    <source>
        <dbReference type="EMBL" id="EFB16363.1"/>
    </source>
</evidence>
<dbReference type="FunFam" id="2.40.70.10:FF:000004">
    <property type="entry name" value="Pepsin A"/>
    <property type="match status" value="1"/>
</dbReference>
<evidence type="ECO:0000256" key="1">
    <source>
        <dbReference type="ARBA" id="ARBA00007447"/>
    </source>
</evidence>
<dbReference type="GO" id="GO:0006508">
    <property type="term" value="P:proteolysis"/>
    <property type="evidence" value="ECO:0007669"/>
    <property type="project" value="UniProtKB-KW"/>
</dbReference>
<dbReference type="PROSITE" id="PS51767">
    <property type="entry name" value="PEPTIDASE_A1"/>
    <property type="match status" value="1"/>
</dbReference>
<dbReference type="InterPro" id="IPR033121">
    <property type="entry name" value="PEPTIDASE_A1"/>
</dbReference>
<evidence type="ECO:0000256" key="5">
    <source>
        <dbReference type="RuleBase" id="RU000454"/>
    </source>
</evidence>
<feature type="disulfide bond" evidence="4">
    <location>
        <begin position="201"/>
        <end position="205"/>
    </location>
</feature>
<feature type="non-terminal residue" evidence="7">
    <location>
        <position position="1"/>
    </location>
</feature>
<keyword evidence="2 4" id="KW-1015">Disulfide bond</keyword>
<dbReference type="PRINTS" id="PR00792">
    <property type="entry name" value="PEPSIN"/>
</dbReference>
<dbReference type="PANTHER" id="PTHR47966">
    <property type="entry name" value="BETA-SITE APP-CLEAVING ENZYME, ISOFORM A-RELATED"/>
    <property type="match status" value="1"/>
</dbReference>
<dbReference type="Gene3D" id="2.40.70.10">
    <property type="entry name" value="Acid Proteases"/>
    <property type="match status" value="2"/>
</dbReference>
<dbReference type="GO" id="GO:0004190">
    <property type="term" value="F:aspartic-type endopeptidase activity"/>
    <property type="evidence" value="ECO:0007669"/>
    <property type="project" value="UniProtKB-KW"/>
</dbReference>
<gene>
    <name evidence="7" type="ORF">PANDA_018270</name>
</gene>
<feature type="disulfide bond" evidence="4">
    <location>
        <begin position="244"/>
        <end position="277"/>
    </location>
</feature>
<dbReference type="FunFam" id="2.40.70.10:FF:000006">
    <property type="entry name" value="Cathepsin E"/>
    <property type="match status" value="1"/>
</dbReference>
<feature type="active site" evidence="3">
    <location>
        <position position="20"/>
    </location>
</feature>
<feature type="active site" evidence="3">
    <location>
        <position position="210"/>
    </location>
</feature>
<evidence type="ECO:0000259" key="6">
    <source>
        <dbReference type="PROSITE" id="PS51767"/>
    </source>
</evidence>
<evidence type="ECO:0000256" key="3">
    <source>
        <dbReference type="PIRSR" id="PIRSR601461-1"/>
    </source>
</evidence>
<reference evidence="7" key="1">
    <citation type="journal article" date="2010" name="Nature">
        <title>The sequence and de novo assembly of the giant panda genome.</title>
        <authorList>
            <person name="Li R."/>
            <person name="Fan W."/>
            <person name="Tian G."/>
            <person name="Zhu H."/>
            <person name="He L."/>
            <person name="Cai J."/>
            <person name="Huang Q."/>
            <person name="Cai Q."/>
            <person name="Li B."/>
            <person name="Bai Y."/>
            <person name="Zhang Z."/>
            <person name="Zhang Y."/>
            <person name="Wang W."/>
            <person name="Li J."/>
            <person name="Wei F."/>
            <person name="Li H."/>
            <person name="Jian M."/>
            <person name="Li J."/>
            <person name="Zhang Z."/>
            <person name="Nielsen R."/>
            <person name="Li D."/>
            <person name="Gu W."/>
            <person name="Yang Z."/>
            <person name="Xuan Z."/>
            <person name="Ryder O.A."/>
            <person name="Leung F.C."/>
            <person name="Zhou Y."/>
            <person name="Cao J."/>
            <person name="Sun X."/>
            <person name="Fu Y."/>
            <person name="Fang X."/>
            <person name="Guo X."/>
            <person name="Wang B."/>
            <person name="Hou R."/>
            <person name="Shen F."/>
            <person name="Mu B."/>
            <person name="Ni P."/>
            <person name="Lin R."/>
            <person name="Qian W."/>
            <person name="Wang G."/>
            <person name="Yu C."/>
            <person name="Nie W."/>
            <person name="Wang J."/>
            <person name="Wu Z."/>
            <person name="Liang H."/>
            <person name="Min J."/>
            <person name="Wu Q."/>
            <person name="Cheng S."/>
            <person name="Ruan J."/>
            <person name="Wang M."/>
            <person name="Shi Z."/>
            <person name="Wen M."/>
            <person name="Liu B."/>
            <person name="Ren X."/>
            <person name="Zheng H."/>
            <person name="Dong D."/>
            <person name="Cook K."/>
            <person name="Shan G."/>
            <person name="Zhang H."/>
            <person name="Kosiol C."/>
            <person name="Xie X."/>
            <person name="Lu Z."/>
            <person name="Zheng H."/>
            <person name="Li Y."/>
            <person name="Steiner C.C."/>
            <person name="Lam T.T."/>
            <person name="Lin S."/>
            <person name="Zhang Q."/>
            <person name="Li G."/>
            <person name="Tian J."/>
            <person name="Gong T."/>
            <person name="Liu H."/>
            <person name="Zhang D."/>
            <person name="Fang L."/>
            <person name="Ye C."/>
            <person name="Zhang J."/>
            <person name="Hu W."/>
            <person name="Xu A."/>
            <person name="Ren Y."/>
            <person name="Zhang G."/>
            <person name="Bruford M.W."/>
            <person name="Li Q."/>
            <person name="Ma L."/>
            <person name="Guo Y."/>
            <person name="An N."/>
            <person name="Hu Y."/>
            <person name="Zheng Y."/>
            <person name="Shi Y."/>
            <person name="Li Z."/>
            <person name="Liu Q."/>
            <person name="Chen Y."/>
            <person name="Zhao J."/>
            <person name="Qu N."/>
            <person name="Zhao S."/>
            <person name="Tian F."/>
            <person name="Wang X."/>
            <person name="Wang H."/>
            <person name="Xu L."/>
            <person name="Liu X."/>
            <person name="Vinar T."/>
            <person name="Wang Y."/>
            <person name="Lam T.W."/>
            <person name="Yiu S.M."/>
            <person name="Liu S."/>
            <person name="Zhang H."/>
            <person name="Li D."/>
            <person name="Huang Y."/>
            <person name="Wang X."/>
            <person name="Yang G."/>
            <person name="Jiang Z."/>
            <person name="Wang J."/>
            <person name="Qin N."/>
            <person name="Li L."/>
            <person name="Li J."/>
            <person name="Bolund L."/>
            <person name="Kristiansen K."/>
            <person name="Wong G.K."/>
            <person name="Olson M."/>
            <person name="Zhang X."/>
            <person name="Li S."/>
            <person name="Yang H."/>
            <person name="Wang J."/>
            <person name="Wang J."/>
        </authorList>
    </citation>
    <scope>NUCLEOTIDE SEQUENCE [LARGE SCALE GENOMIC DNA]</scope>
</reference>
<dbReference type="InterPro" id="IPR021109">
    <property type="entry name" value="Peptidase_aspartic_dom_sf"/>
</dbReference>
<keyword evidence="5" id="KW-0064">Aspartyl protease</keyword>
<dbReference type="EMBL" id="GL193812">
    <property type="protein sequence ID" value="EFB16363.1"/>
    <property type="molecule type" value="Genomic_DNA"/>
</dbReference>
<dbReference type="InterPro" id="IPR001969">
    <property type="entry name" value="Aspartic_peptidase_AS"/>
</dbReference>
<proteinExistence type="inferred from homology"/>
<protein>
    <recommendedName>
        <fullName evidence="6">Peptidase A1 domain-containing protein</fullName>
    </recommendedName>
</protein>
<dbReference type="InParanoid" id="D2HZL9"/>
<dbReference type="Pfam" id="PF00026">
    <property type="entry name" value="Asp"/>
    <property type="match status" value="1"/>
</dbReference>
<accession>D2HZL9</accession>